<reference evidence="5" key="2">
    <citation type="submission" date="2020-02" db="EMBL/GenBank/DDBJ databases">
        <authorList>
            <person name="Gilchrist C.L.M."/>
            <person name="Chooi Y.-H."/>
        </authorList>
    </citation>
    <scope>NUCLEOTIDE SEQUENCE</scope>
    <source>
        <strain evidence="5">MST-FP2251</strain>
    </source>
</reference>
<feature type="domain" description="K Homology" evidence="4">
    <location>
        <begin position="180"/>
        <end position="251"/>
    </location>
</feature>
<comment type="caution">
    <text evidence="5">The sequence shown here is derived from an EMBL/GenBank/DDBJ whole genome shotgun (WGS) entry which is preliminary data.</text>
</comment>
<evidence type="ECO:0000313" key="6">
    <source>
        <dbReference type="Proteomes" id="UP001194746"/>
    </source>
</evidence>
<dbReference type="CDD" id="cd22455">
    <property type="entry name" value="KH-I_Rnc1_rpt1"/>
    <property type="match status" value="1"/>
</dbReference>
<dbReference type="EMBL" id="VCAU01000050">
    <property type="protein sequence ID" value="KAF9888211.1"/>
    <property type="molecule type" value="Genomic_DNA"/>
</dbReference>
<gene>
    <name evidence="5" type="ORF">FE257_009206</name>
</gene>
<feature type="domain" description="K Homology" evidence="4">
    <location>
        <begin position="381"/>
        <end position="451"/>
    </location>
</feature>
<dbReference type="SUPFAM" id="SSF54791">
    <property type="entry name" value="Eukaryotic type KH-domain (KH-domain type I)"/>
    <property type="match status" value="3"/>
</dbReference>
<dbReference type="SMART" id="SM00322">
    <property type="entry name" value="KH"/>
    <property type="match status" value="3"/>
</dbReference>
<keyword evidence="1" id="KW-0677">Repeat</keyword>
<organism evidence="5 6">
    <name type="scientific">Aspergillus nanangensis</name>
    <dbReference type="NCBI Taxonomy" id="2582783"/>
    <lineage>
        <taxon>Eukaryota</taxon>
        <taxon>Fungi</taxon>
        <taxon>Dikarya</taxon>
        <taxon>Ascomycota</taxon>
        <taxon>Pezizomycotina</taxon>
        <taxon>Eurotiomycetes</taxon>
        <taxon>Eurotiomycetidae</taxon>
        <taxon>Eurotiales</taxon>
        <taxon>Aspergillaceae</taxon>
        <taxon>Aspergillus</taxon>
        <taxon>Aspergillus subgen. Circumdati</taxon>
    </lineage>
</organism>
<proteinExistence type="predicted"/>
<feature type="domain" description="K Homology" evidence="4">
    <location>
        <begin position="97"/>
        <end position="167"/>
    </location>
</feature>
<protein>
    <recommendedName>
        <fullName evidence="4">K Homology domain-containing protein</fullName>
    </recommendedName>
</protein>
<evidence type="ECO:0000256" key="3">
    <source>
        <dbReference type="SAM" id="MobiDB-lite"/>
    </source>
</evidence>
<accession>A0AAD4CKN9</accession>
<name>A0AAD4CKN9_ASPNN</name>
<feature type="region of interest" description="Disordered" evidence="3">
    <location>
        <begin position="343"/>
        <end position="378"/>
    </location>
</feature>
<keyword evidence="6" id="KW-1185">Reference proteome</keyword>
<dbReference type="InterPro" id="IPR004088">
    <property type="entry name" value="KH_dom_type_1"/>
</dbReference>
<evidence type="ECO:0000256" key="2">
    <source>
        <dbReference type="PROSITE-ProRule" id="PRU00117"/>
    </source>
</evidence>
<dbReference type="AlphaFoldDB" id="A0AAD4CKN9"/>
<sequence length="457" mass="47706">MSASPSALQSTKRPLEDPSSPSGPNDQPEAKRPALDKVVKGDESEVDVRAESVPTDGHDDTDAKGSSGETQPIQSTASQGDSTGSQGDQQRPQDESSWIHIRAVISSQEAATVIGKGGENVSQIRRLSGAKCTVSDYSRGAVERILTVSGAQDAVAKAFGLIIRTLNNEPLDAPSTAQSKTYPLRLLIPHILIGSIIGKGGGRIREIQEASGARLNASDSCLPLSTERSLVILGVADAVHIATYYVAVTLVEQLTERFGGPAASAYATRSGGPAGAVPGGMQVVPYVPQPTGGQYGHPDTFKRHHPHANRAAAGGYGVPYLHGQPAPTPVAAQPAMHYGGAPAPYAGAGPHQPAPYGAPQVPQQRGGPTPVAPAGGALPGQPLTQQIYIPNDMVGAIIGKGGAKINEIRHLSGSVIKINEPQENSNERLVTITGTQECNQMALYMLYSRLESEKHRI</sequence>
<dbReference type="PANTHER" id="PTHR10288">
    <property type="entry name" value="KH DOMAIN CONTAINING RNA BINDING PROTEIN"/>
    <property type="match status" value="1"/>
</dbReference>
<feature type="compositionally biased region" description="Polar residues" evidence="3">
    <location>
        <begin position="1"/>
        <end position="12"/>
    </location>
</feature>
<dbReference type="InterPro" id="IPR004087">
    <property type="entry name" value="KH_dom"/>
</dbReference>
<feature type="compositionally biased region" description="Low complexity" evidence="3">
    <location>
        <begin position="74"/>
        <end position="90"/>
    </location>
</feature>
<dbReference type="CDD" id="cd22439">
    <property type="entry name" value="KH-I_PCBP_rpt3"/>
    <property type="match status" value="1"/>
</dbReference>
<feature type="region of interest" description="Disordered" evidence="3">
    <location>
        <begin position="1"/>
        <end position="95"/>
    </location>
</feature>
<dbReference type="InterPro" id="IPR036612">
    <property type="entry name" value="KH_dom_type_1_sf"/>
</dbReference>
<dbReference type="GO" id="GO:0003723">
    <property type="term" value="F:RNA binding"/>
    <property type="evidence" value="ECO:0007669"/>
    <property type="project" value="UniProtKB-UniRule"/>
</dbReference>
<dbReference type="PROSITE" id="PS50084">
    <property type="entry name" value="KH_TYPE_1"/>
    <property type="match status" value="3"/>
</dbReference>
<feature type="compositionally biased region" description="Basic and acidic residues" evidence="3">
    <location>
        <begin position="28"/>
        <end position="63"/>
    </location>
</feature>
<keyword evidence="2" id="KW-0694">RNA-binding</keyword>
<dbReference type="Proteomes" id="UP001194746">
    <property type="component" value="Unassembled WGS sequence"/>
</dbReference>
<evidence type="ECO:0000259" key="4">
    <source>
        <dbReference type="SMART" id="SM00322"/>
    </source>
</evidence>
<dbReference type="Gene3D" id="3.30.1370.10">
    <property type="entry name" value="K Homology domain, type 1"/>
    <property type="match status" value="3"/>
</dbReference>
<reference evidence="5" key="1">
    <citation type="journal article" date="2019" name="Beilstein J. Org. Chem.">
        <title>Nanangenines: drimane sesquiterpenoids as the dominant metabolite cohort of a novel Australian fungus, Aspergillus nanangensis.</title>
        <authorList>
            <person name="Lacey H.J."/>
            <person name="Gilchrist C.L.M."/>
            <person name="Crombie A."/>
            <person name="Kalaitzis J.A."/>
            <person name="Vuong D."/>
            <person name="Rutledge P.J."/>
            <person name="Turner P."/>
            <person name="Pitt J.I."/>
            <person name="Lacey E."/>
            <person name="Chooi Y.H."/>
            <person name="Piggott A.M."/>
        </authorList>
    </citation>
    <scope>NUCLEOTIDE SEQUENCE</scope>
    <source>
        <strain evidence="5">MST-FP2251</strain>
    </source>
</reference>
<evidence type="ECO:0000256" key="1">
    <source>
        <dbReference type="ARBA" id="ARBA00022737"/>
    </source>
</evidence>
<evidence type="ECO:0000313" key="5">
    <source>
        <dbReference type="EMBL" id="KAF9888211.1"/>
    </source>
</evidence>
<dbReference type="Pfam" id="PF00013">
    <property type="entry name" value="KH_1"/>
    <property type="match status" value="3"/>
</dbReference>